<keyword evidence="2" id="KW-1185">Reference proteome</keyword>
<dbReference type="AlphaFoldDB" id="A0A8J2LRT4"/>
<gene>
    <name evidence="1" type="ORF">CJOHNSTONI_LOCUS2413</name>
</gene>
<accession>A0A8J2LRT4</accession>
<dbReference type="OrthoDB" id="5868301at2759"/>
<organism evidence="1 2">
    <name type="scientific">Cercopithifilaria johnstoni</name>
    <dbReference type="NCBI Taxonomy" id="2874296"/>
    <lineage>
        <taxon>Eukaryota</taxon>
        <taxon>Metazoa</taxon>
        <taxon>Ecdysozoa</taxon>
        <taxon>Nematoda</taxon>
        <taxon>Chromadorea</taxon>
        <taxon>Rhabditida</taxon>
        <taxon>Spirurina</taxon>
        <taxon>Spiruromorpha</taxon>
        <taxon>Filarioidea</taxon>
        <taxon>Onchocercidae</taxon>
        <taxon>Cercopithifilaria</taxon>
    </lineage>
</organism>
<evidence type="ECO:0000313" key="2">
    <source>
        <dbReference type="Proteomes" id="UP000746747"/>
    </source>
</evidence>
<protein>
    <submittedName>
        <fullName evidence="1">Uncharacterized protein</fullName>
    </submittedName>
</protein>
<evidence type="ECO:0000313" key="1">
    <source>
        <dbReference type="EMBL" id="CAG9532070.1"/>
    </source>
</evidence>
<comment type="caution">
    <text evidence="1">The sequence shown here is derived from an EMBL/GenBank/DDBJ whole genome shotgun (WGS) entry which is preliminary data.</text>
</comment>
<dbReference type="Proteomes" id="UP000746747">
    <property type="component" value="Unassembled WGS sequence"/>
</dbReference>
<dbReference type="EMBL" id="CAKAEH010000861">
    <property type="protein sequence ID" value="CAG9532070.1"/>
    <property type="molecule type" value="Genomic_DNA"/>
</dbReference>
<proteinExistence type="predicted"/>
<name>A0A8J2LRT4_9BILA</name>
<reference evidence="1" key="1">
    <citation type="submission" date="2021-09" db="EMBL/GenBank/DDBJ databases">
        <authorList>
            <consortium name="Pathogen Informatics"/>
        </authorList>
    </citation>
    <scope>NUCLEOTIDE SEQUENCE</scope>
</reference>
<sequence>MWPPYEMYNPFYISDPYQGLGYGGGCTNIILSRVPCQQSVRQWNMYPDYQSPNYNTRSYSGIIPRIFVPYGSDNIMPQTNGITMDLLNRAILLDNAEAATIGSSALAPKLLGANILNDKNRFAAHGCSYDTNHSRCADNFNLCKGKCKNFGDNVTDDCRCVPEDLLAILGLTMFRK</sequence>